<dbReference type="InterPro" id="IPR012338">
    <property type="entry name" value="Beta-lactam/transpept-like"/>
</dbReference>
<dbReference type="InterPro" id="IPR058664">
    <property type="entry name" value="ARB_00930-like_C"/>
</dbReference>
<feature type="signal peptide" evidence="1">
    <location>
        <begin position="1"/>
        <end position="20"/>
    </location>
</feature>
<dbReference type="HOGENOM" id="CLU_019706_0_0_1"/>
<dbReference type="InterPro" id="IPR001466">
    <property type="entry name" value="Beta-lactam-related"/>
</dbReference>
<dbReference type="InterPro" id="IPR051478">
    <property type="entry name" value="Beta-lactamase-like_AB/R"/>
</dbReference>
<accession>W3XE08</accession>
<dbReference type="Pfam" id="PF00144">
    <property type="entry name" value="Beta-lactamase"/>
    <property type="match status" value="1"/>
</dbReference>
<dbReference type="InParanoid" id="W3XE08"/>
<keyword evidence="1" id="KW-0732">Signal</keyword>
<gene>
    <name evidence="4" type="ORF">PFICI_02259</name>
</gene>
<dbReference type="Gene3D" id="3.40.710.10">
    <property type="entry name" value="DD-peptidase/beta-lactamase superfamily"/>
    <property type="match status" value="1"/>
</dbReference>
<feature type="chain" id="PRO_5004836056" evidence="1">
    <location>
        <begin position="21"/>
        <end position="564"/>
    </location>
</feature>
<dbReference type="EMBL" id="KI912110">
    <property type="protein sequence ID" value="ETS84234.1"/>
    <property type="molecule type" value="Genomic_DNA"/>
</dbReference>
<protein>
    <submittedName>
        <fullName evidence="4">Uncharacterized protein</fullName>
    </submittedName>
</protein>
<reference evidence="5" key="1">
    <citation type="journal article" date="2015" name="BMC Genomics">
        <title>Genomic and transcriptomic analysis of the endophytic fungus Pestalotiopsis fici reveals its lifestyle and high potential for synthesis of natural products.</title>
        <authorList>
            <person name="Wang X."/>
            <person name="Zhang X."/>
            <person name="Liu L."/>
            <person name="Xiang M."/>
            <person name="Wang W."/>
            <person name="Sun X."/>
            <person name="Che Y."/>
            <person name="Guo L."/>
            <person name="Liu G."/>
            <person name="Guo L."/>
            <person name="Wang C."/>
            <person name="Yin W.B."/>
            <person name="Stadler M."/>
            <person name="Zhang X."/>
            <person name="Liu X."/>
        </authorList>
    </citation>
    <scope>NUCLEOTIDE SEQUENCE [LARGE SCALE GENOMIC DNA]</scope>
    <source>
        <strain evidence="5">W106-1 / CGMCC3.15140</strain>
    </source>
</reference>
<evidence type="ECO:0000259" key="3">
    <source>
        <dbReference type="Pfam" id="PF26335"/>
    </source>
</evidence>
<evidence type="ECO:0000313" key="5">
    <source>
        <dbReference type="Proteomes" id="UP000030651"/>
    </source>
</evidence>
<dbReference type="SUPFAM" id="SSF56601">
    <property type="entry name" value="beta-lactamase/transpeptidase-like"/>
    <property type="match status" value="1"/>
</dbReference>
<dbReference type="GeneID" id="19267272"/>
<proteinExistence type="predicted"/>
<evidence type="ECO:0000259" key="2">
    <source>
        <dbReference type="Pfam" id="PF00144"/>
    </source>
</evidence>
<name>W3XE08_PESFW</name>
<dbReference type="AlphaFoldDB" id="W3XE08"/>
<feature type="domain" description="Beta-lactamase-related" evidence="2">
    <location>
        <begin position="96"/>
        <end position="382"/>
    </location>
</feature>
<dbReference type="PANTHER" id="PTHR22935">
    <property type="entry name" value="PENICILLIN-BINDING PROTEIN"/>
    <property type="match status" value="1"/>
</dbReference>
<feature type="domain" description="Beta-lactamase-like ARB-00930-like C-terminal" evidence="3">
    <location>
        <begin position="405"/>
        <end position="562"/>
    </location>
</feature>
<dbReference type="OMA" id="DHGIGYS"/>
<dbReference type="Pfam" id="PF26335">
    <property type="entry name" value="ARB_00930_C"/>
    <property type="match status" value="1"/>
</dbReference>
<dbReference type="RefSeq" id="XP_007829031.1">
    <property type="nucleotide sequence ID" value="XM_007830840.1"/>
</dbReference>
<keyword evidence="5" id="KW-1185">Reference proteome</keyword>
<organism evidence="4 5">
    <name type="scientific">Pestalotiopsis fici (strain W106-1 / CGMCC3.15140)</name>
    <dbReference type="NCBI Taxonomy" id="1229662"/>
    <lineage>
        <taxon>Eukaryota</taxon>
        <taxon>Fungi</taxon>
        <taxon>Dikarya</taxon>
        <taxon>Ascomycota</taxon>
        <taxon>Pezizomycotina</taxon>
        <taxon>Sordariomycetes</taxon>
        <taxon>Xylariomycetidae</taxon>
        <taxon>Amphisphaeriales</taxon>
        <taxon>Sporocadaceae</taxon>
        <taxon>Pestalotiopsis</taxon>
    </lineage>
</organism>
<dbReference type="KEGG" id="pfy:PFICI_02259"/>
<dbReference type="OrthoDB" id="6220758at2759"/>
<sequence>MRRTAFLGFSIASTINGIAAAGFSPSEFVPLLGPSFISNFDPTNTGPIREAIEAFPEVIDALFDDGTLNKTDLTFAIDVFSAATNQSLYSYHHVGDSQQVTLTSGQLNDKTISKLGSVSKLFTVYAIIAKAGIEIFSHPVTKYIPELACNSTNSSSNSLNHISWEDITIGALASHQAGTGGATKLLLDSGNPFIITPQQLFDSMCTKYPVISPFRTAVYSDGGFAVLTQVLARLSGKEYGEAIREILFEPLGLEGMSDKVPSGPGVNAINRTTVDNSSSGGLHASTSDLRAAGLSILNSELLSAATTQQWMKPLSGTGSLAEVVGAPWEIQRLAVPATPGSNRTRISDLYTKAGGNGDYNAIFALSPDHGIGYSILVTGSTSVLARFIIRNAVGELIIPAAEAAAAENAQENLAGTFAVQGSEGTNLTISVDEDAPGLRMESFYIEGVDSSGLFVNTLGGMMPTEQELRFFPTGPNSYSKSLSAQYKTDGTIKVAHRLVHSDTAPPLAPRSYSEGGKGGLFNDQHTWQDIGFELAADNFVFTIQDGKLTTVECVDLQLTLNRIE</sequence>
<evidence type="ECO:0000313" key="4">
    <source>
        <dbReference type="EMBL" id="ETS84234.1"/>
    </source>
</evidence>
<dbReference type="PANTHER" id="PTHR22935:SF97">
    <property type="entry name" value="BETA-LACTAMASE-RELATED DOMAIN-CONTAINING PROTEIN"/>
    <property type="match status" value="1"/>
</dbReference>
<evidence type="ECO:0000256" key="1">
    <source>
        <dbReference type="SAM" id="SignalP"/>
    </source>
</evidence>
<dbReference type="eggNOG" id="ENOG502SI6I">
    <property type="taxonomic scope" value="Eukaryota"/>
</dbReference>
<dbReference type="Proteomes" id="UP000030651">
    <property type="component" value="Unassembled WGS sequence"/>
</dbReference>